<organism evidence="2 3">
    <name type="scientific">Dyella ginsengisoli</name>
    <dbReference type="NCBI Taxonomy" id="363848"/>
    <lineage>
        <taxon>Bacteria</taxon>
        <taxon>Pseudomonadati</taxon>
        <taxon>Pseudomonadota</taxon>
        <taxon>Gammaproteobacteria</taxon>
        <taxon>Lysobacterales</taxon>
        <taxon>Rhodanobacteraceae</taxon>
        <taxon>Dyella</taxon>
    </lineage>
</organism>
<dbReference type="InterPro" id="IPR003607">
    <property type="entry name" value="HD/PDEase_dom"/>
</dbReference>
<dbReference type="Proteomes" id="UP001620460">
    <property type="component" value="Unassembled WGS sequence"/>
</dbReference>
<feature type="domain" description="HD-GYP" evidence="1">
    <location>
        <begin position="6"/>
        <end position="200"/>
    </location>
</feature>
<dbReference type="InterPro" id="IPR037522">
    <property type="entry name" value="HD_GYP_dom"/>
</dbReference>
<gene>
    <name evidence="2" type="ORF">ISP17_09825</name>
</gene>
<evidence type="ECO:0000259" key="1">
    <source>
        <dbReference type="PROSITE" id="PS51832"/>
    </source>
</evidence>
<dbReference type="SMART" id="SM00471">
    <property type="entry name" value="HDc"/>
    <property type="match status" value="1"/>
</dbReference>
<dbReference type="InterPro" id="IPR052020">
    <property type="entry name" value="Cyclic_di-GMP/3'3'-cGAMP_PDE"/>
</dbReference>
<dbReference type="PANTHER" id="PTHR45228:SF4">
    <property type="entry name" value="LIPOPROTEIN"/>
    <property type="match status" value="1"/>
</dbReference>
<accession>A0ABW8JT03</accession>
<proteinExistence type="predicted"/>
<dbReference type="Gene3D" id="1.10.3210.10">
    <property type="entry name" value="Hypothetical protein af1432"/>
    <property type="match status" value="1"/>
</dbReference>
<dbReference type="SUPFAM" id="SSF109604">
    <property type="entry name" value="HD-domain/PDEase-like"/>
    <property type="match status" value="1"/>
</dbReference>
<sequence length="200" mass="22376">METLLAYEDLRASVEVITAALHERDSYTRFHCDRVTRLAQALGRACGLPAKELKTLHLGAVFHDIGKIGVPDCVLLKPGRLTVEEWELMKAHAEQGERIFRCAALECAEEVAPIIRHHHESFDGSGYPDGLKGECIPLPCRILLVADGYDAMATARSYHRARSHDEVMQIMESEQGTKLDPNVLLEFTRLMGRRGQSARL</sequence>
<dbReference type="Pfam" id="PF13487">
    <property type="entry name" value="HD_5"/>
    <property type="match status" value="1"/>
</dbReference>
<evidence type="ECO:0000313" key="3">
    <source>
        <dbReference type="Proteomes" id="UP001620460"/>
    </source>
</evidence>
<protein>
    <submittedName>
        <fullName evidence="2">HD-GYP domain-containing protein</fullName>
    </submittedName>
</protein>
<dbReference type="PANTHER" id="PTHR45228">
    <property type="entry name" value="CYCLIC DI-GMP PHOSPHODIESTERASE TM_0186-RELATED"/>
    <property type="match status" value="1"/>
</dbReference>
<dbReference type="RefSeq" id="WP_404632577.1">
    <property type="nucleotide sequence ID" value="NZ_JADIKM010000002.1"/>
</dbReference>
<evidence type="ECO:0000313" key="2">
    <source>
        <dbReference type="EMBL" id="MFK2904264.1"/>
    </source>
</evidence>
<dbReference type="EMBL" id="JADIKM010000002">
    <property type="protein sequence ID" value="MFK2904264.1"/>
    <property type="molecule type" value="Genomic_DNA"/>
</dbReference>
<dbReference type="PROSITE" id="PS51832">
    <property type="entry name" value="HD_GYP"/>
    <property type="match status" value="1"/>
</dbReference>
<dbReference type="CDD" id="cd00077">
    <property type="entry name" value="HDc"/>
    <property type="match status" value="1"/>
</dbReference>
<name>A0ABW8JT03_9GAMM</name>
<reference evidence="2 3" key="1">
    <citation type="submission" date="2020-10" db="EMBL/GenBank/DDBJ databases">
        <title>Phylogeny of dyella-like bacteria.</title>
        <authorList>
            <person name="Fu J."/>
        </authorList>
    </citation>
    <scope>NUCLEOTIDE SEQUENCE [LARGE SCALE GENOMIC DNA]</scope>
    <source>
        <strain evidence="2 3">Gsoil3046</strain>
    </source>
</reference>
<comment type="caution">
    <text evidence="2">The sequence shown here is derived from an EMBL/GenBank/DDBJ whole genome shotgun (WGS) entry which is preliminary data.</text>
</comment>
<keyword evidence="3" id="KW-1185">Reference proteome</keyword>